<gene>
    <name evidence="3" type="ORF">SAMN05444358_101689</name>
</gene>
<evidence type="ECO:0000313" key="4">
    <source>
        <dbReference type="Proteomes" id="UP000183400"/>
    </source>
</evidence>
<protein>
    <submittedName>
        <fullName evidence="3">VPLPA-CTERM protein sorting domain-containing protein</fullName>
    </submittedName>
</protein>
<keyword evidence="1" id="KW-0812">Transmembrane</keyword>
<keyword evidence="1" id="KW-0472">Membrane</keyword>
<keyword evidence="2" id="KW-0732">Signal</keyword>
<dbReference type="AlphaFoldDB" id="A0A1H2T5T4"/>
<feature type="signal peptide" evidence="2">
    <location>
        <begin position="1"/>
        <end position="21"/>
    </location>
</feature>
<reference evidence="4" key="1">
    <citation type="submission" date="2016-10" db="EMBL/GenBank/DDBJ databases">
        <authorList>
            <person name="Varghese N."/>
            <person name="Submissions S."/>
        </authorList>
    </citation>
    <scope>NUCLEOTIDE SEQUENCE [LARGE SCALE GENOMIC DNA]</scope>
    <source>
        <strain evidence="4">DSM 27839</strain>
    </source>
</reference>
<proteinExistence type="predicted"/>
<name>A0A1H2T5T4_9RHOB</name>
<dbReference type="EMBL" id="FNNP01000001">
    <property type="protein sequence ID" value="SDW38639.1"/>
    <property type="molecule type" value="Genomic_DNA"/>
</dbReference>
<feature type="chain" id="PRO_5010179668" evidence="2">
    <location>
        <begin position="22"/>
        <end position="202"/>
    </location>
</feature>
<evidence type="ECO:0000313" key="3">
    <source>
        <dbReference type="EMBL" id="SDW38639.1"/>
    </source>
</evidence>
<keyword evidence="4" id="KW-1185">Reference proteome</keyword>
<keyword evidence="1" id="KW-1133">Transmembrane helix</keyword>
<dbReference type="Proteomes" id="UP000183400">
    <property type="component" value="Unassembled WGS sequence"/>
</dbReference>
<evidence type="ECO:0000256" key="2">
    <source>
        <dbReference type="SAM" id="SignalP"/>
    </source>
</evidence>
<feature type="transmembrane region" description="Helical" evidence="1">
    <location>
        <begin position="167"/>
        <end position="186"/>
    </location>
</feature>
<accession>A0A1H2T5T4</accession>
<evidence type="ECO:0000256" key="1">
    <source>
        <dbReference type="SAM" id="Phobius"/>
    </source>
</evidence>
<organism evidence="3 4">
    <name type="scientific">Ruegeria halocynthiae</name>
    <dbReference type="NCBI Taxonomy" id="985054"/>
    <lineage>
        <taxon>Bacteria</taxon>
        <taxon>Pseudomonadati</taxon>
        <taxon>Pseudomonadota</taxon>
        <taxon>Alphaproteobacteria</taxon>
        <taxon>Rhodobacterales</taxon>
        <taxon>Roseobacteraceae</taxon>
        <taxon>Ruegeria</taxon>
    </lineage>
</organism>
<sequence>MGIKSIAAAMCLTVLGTGASAATLNATDNFLDFRFSVPSQPASHNAIQFSFDTVSRIGSLTGIASLYDGTTLLASHTVTDLLGGRFFDPASFFASVPFGTSTDYSSVADGTIDGRFTFLVTSTSAGAAYNFDLADLRVRTFGDSGNLGSDGSITERPTITSVTIAPVPLPASVLMLMGALLGLAGLQRMSPKLVRTRSAAPA</sequence>